<dbReference type="InterPro" id="IPR035897">
    <property type="entry name" value="Toll_tir_struct_dom_sf"/>
</dbReference>
<dbReference type="Pfam" id="PF13676">
    <property type="entry name" value="TIR_2"/>
    <property type="match status" value="1"/>
</dbReference>
<keyword evidence="2" id="KW-0675">Receptor</keyword>
<evidence type="ECO:0000313" key="2">
    <source>
        <dbReference type="EMBL" id="WNM60547.1"/>
    </source>
</evidence>
<feature type="domain" description="TIR" evidence="1">
    <location>
        <begin position="4"/>
        <end position="126"/>
    </location>
</feature>
<dbReference type="SUPFAM" id="SSF52200">
    <property type="entry name" value="Toll/Interleukin receptor TIR domain"/>
    <property type="match status" value="1"/>
</dbReference>
<dbReference type="AlphaFoldDB" id="A0AA96GG28"/>
<dbReference type="Gene3D" id="3.40.50.10140">
    <property type="entry name" value="Toll/interleukin-1 receptor homology (TIR) domain"/>
    <property type="match status" value="1"/>
</dbReference>
<organism evidence="2 3">
    <name type="scientific">Candidatus Nitrospira neomarina</name>
    <dbReference type="NCBI Taxonomy" id="3020899"/>
    <lineage>
        <taxon>Bacteria</taxon>
        <taxon>Pseudomonadati</taxon>
        <taxon>Nitrospirota</taxon>
        <taxon>Nitrospiria</taxon>
        <taxon>Nitrospirales</taxon>
        <taxon>Nitrospiraceae</taxon>
        <taxon>Nitrospira</taxon>
    </lineage>
</organism>
<keyword evidence="3" id="KW-1185">Reference proteome</keyword>
<name>A0AA96GG28_9BACT</name>
<protein>
    <submittedName>
        <fullName evidence="2">Toll/interleukin-1 receptor domain-containing protein</fullName>
    </submittedName>
</protein>
<evidence type="ECO:0000313" key="3">
    <source>
        <dbReference type="Proteomes" id="UP001302494"/>
    </source>
</evidence>
<dbReference type="EMBL" id="CP116968">
    <property type="protein sequence ID" value="WNM60547.1"/>
    <property type="molecule type" value="Genomic_DNA"/>
</dbReference>
<evidence type="ECO:0000259" key="1">
    <source>
        <dbReference type="Pfam" id="PF13676"/>
    </source>
</evidence>
<accession>A0AA96GG28</accession>
<gene>
    <name evidence="2" type="ORF">PQG83_12330</name>
</gene>
<dbReference type="InterPro" id="IPR000157">
    <property type="entry name" value="TIR_dom"/>
</dbReference>
<proteinExistence type="predicted"/>
<dbReference type="KEGG" id="nneo:PQG83_12330"/>
<reference evidence="2 3" key="1">
    <citation type="submission" date="2023-01" db="EMBL/GenBank/DDBJ databases">
        <title>Cultivation and genomic characterization of new, ubiquitous marine nitrite-oxidizing bacteria from the Nitrospirales.</title>
        <authorList>
            <person name="Mueller A.J."/>
            <person name="Daebeler A."/>
            <person name="Herbold C.W."/>
            <person name="Kirkegaard R.H."/>
            <person name="Daims H."/>
        </authorList>
    </citation>
    <scope>NUCLEOTIDE SEQUENCE [LARGE SCALE GENOMIC DNA]</scope>
    <source>
        <strain evidence="2 3">DK</strain>
    </source>
</reference>
<dbReference type="Proteomes" id="UP001302494">
    <property type="component" value="Chromosome"/>
</dbReference>
<dbReference type="RefSeq" id="WP_312741440.1">
    <property type="nucleotide sequence ID" value="NZ_CP116968.1"/>
</dbReference>
<sequence>MMKVFLSHIAEEGPLAAAMKRALEEAIADFEVFVSGVDIKLGRAWLDALDRAFDNSSAVLVLCSPRSIARPWVNFESGGGWGRRVQVIPICHGGLIKKELPHPFSMFQALTLTRGAHGVEDLIRKLVGALACTLREGADISAIASTLSQVAEADRTLGEKVGIVRTAGQAHWPQGQYGSIFDLLHGRLPNLLGRAWPLDSSTILSNFGSIVFRISEDSLSVILGVLASNRTRSMRFGNSCLMEDESCCSASSWAIVTTTGTCQNSPATLESSL</sequence>
<dbReference type="GO" id="GO:0007165">
    <property type="term" value="P:signal transduction"/>
    <property type="evidence" value="ECO:0007669"/>
    <property type="project" value="InterPro"/>
</dbReference>